<evidence type="ECO:0000313" key="2">
    <source>
        <dbReference type="Proteomes" id="UP000663935"/>
    </source>
</evidence>
<sequence length="57" mass="6437">MDIYSQNTALKFKELVIEGGLASVNCILKDKKVLCGLVEHMVFLDMMVINLKPLKQI</sequence>
<proteinExistence type="predicted"/>
<keyword evidence="2" id="KW-1185">Reference proteome</keyword>
<dbReference type="EMBL" id="CP071795">
    <property type="protein sequence ID" value="QTD38151.1"/>
    <property type="molecule type" value="Genomic_DNA"/>
</dbReference>
<evidence type="ECO:0000313" key="1">
    <source>
        <dbReference type="EMBL" id="QTD38151.1"/>
    </source>
</evidence>
<organism evidence="1 2">
    <name type="scientific">Polaribacter batillariae</name>
    <dbReference type="NCBI Taxonomy" id="2808900"/>
    <lineage>
        <taxon>Bacteria</taxon>
        <taxon>Pseudomonadati</taxon>
        <taxon>Bacteroidota</taxon>
        <taxon>Flavobacteriia</taxon>
        <taxon>Flavobacteriales</taxon>
        <taxon>Flavobacteriaceae</taxon>
    </lineage>
</organism>
<dbReference type="RefSeq" id="WP_207972290.1">
    <property type="nucleotide sequence ID" value="NZ_CP071795.1"/>
</dbReference>
<reference evidence="1 2" key="1">
    <citation type="submission" date="2021-03" db="EMBL/GenBank/DDBJ databases">
        <title>Complete genome of Polaribacter_sp.G4M1.</title>
        <authorList>
            <person name="Jeong S.W."/>
            <person name="Bae J.W."/>
        </authorList>
    </citation>
    <scope>NUCLEOTIDE SEQUENCE [LARGE SCALE GENOMIC DNA]</scope>
    <source>
        <strain evidence="1 2">G4M1</strain>
    </source>
</reference>
<name>A0ABX7SXC4_9FLAO</name>
<protein>
    <submittedName>
        <fullName evidence="1">Uncharacterized protein</fullName>
    </submittedName>
</protein>
<accession>A0ABX7SXC4</accession>
<gene>
    <name evidence="1" type="ORF">JL193_02260</name>
</gene>
<dbReference type="Proteomes" id="UP000663935">
    <property type="component" value="Chromosome"/>
</dbReference>